<feature type="region of interest" description="Disordered" evidence="1">
    <location>
        <begin position="235"/>
        <end position="258"/>
    </location>
</feature>
<accession>A0A9P4NJL8</accession>
<name>A0A9P4NJL8_9PEZI</name>
<dbReference type="InterPro" id="IPR050788">
    <property type="entry name" value="Yeast_SRP1/TIP1_CWP"/>
</dbReference>
<dbReference type="PANTHER" id="PTHR31002">
    <property type="entry name" value="SERIPAUPERIN"/>
    <property type="match status" value="1"/>
</dbReference>
<dbReference type="InterPro" id="IPR056825">
    <property type="entry name" value="Agd3_C"/>
</dbReference>
<evidence type="ECO:0000259" key="3">
    <source>
        <dbReference type="Pfam" id="PF25116"/>
    </source>
</evidence>
<dbReference type="OrthoDB" id="2113314at2759"/>
<comment type="caution">
    <text evidence="5">The sequence shown here is derived from an EMBL/GenBank/DDBJ whole genome shotgun (WGS) entry which is preliminary data.</text>
</comment>
<dbReference type="PANTHER" id="PTHR31002:SF34">
    <property type="entry name" value="CELL WALL PROTEIN CWP1-RELATED"/>
    <property type="match status" value="1"/>
</dbReference>
<dbReference type="Proteomes" id="UP000800235">
    <property type="component" value="Unassembled WGS sequence"/>
</dbReference>
<feature type="domain" description="Agd3 C-terminal" evidence="4">
    <location>
        <begin position="898"/>
        <end position="962"/>
    </location>
</feature>
<feature type="domain" description="Agd3 deacetylase" evidence="2">
    <location>
        <begin position="527"/>
        <end position="891"/>
    </location>
</feature>
<dbReference type="AlphaFoldDB" id="A0A9P4NJL8"/>
<evidence type="ECO:0000259" key="2">
    <source>
        <dbReference type="Pfam" id="PF25115"/>
    </source>
</evidence>
<protein>
    <recommendedName>
        <fullName evidence="7">Extracellular serine-rich protein</fullName>
    </recommendedName>
</protein>
<dbReference type="InterPro" id="IPR056827">
    <property type="entry name" value="CBM87_Agd3"/>
</dbReference>
<evidence type="ECO:0008006" key="7">
    <source>
        <dbReference type="Google" id="ProtNLM"/>
    </source>
</evidence>
<dbReference type="InterPro" id="IPR056826">
    <property type="entry name" value="Agd3_CE"/>
</dbReference>
<proteinExistence type="predicted"/>
<dbReference type="Pfam" id="PF25115">
    <property type="entry name" value="Agd3_CE"/>
    <property type="match status" value="1"/>
</dbReference>
<sequence length="964" mass="101229">MALSATCALYALLNIKSPLCPGTTTISASSPTSSSSSRISSSSSASVISLIIRQASSSTSSATVSSPSAPVSSSSLSLSGLSSLLSSISSSQSTVIVTPTLVSPSKPSLSASKSSRTSKSSSTSKSFSTSKPSSTPIVSKQSTGFRNTVISTRTSFSSKQSTIPSNTYLSSSSALGIPASSKTSTSATLSSILSSFRSISNTPLASTTTSITIYSVLSASSNTIFVSLSSQQSSRSSEASSSSSSASITSSSAPASSSLGIFSDSSSILASSSIALTASSTSSVIPSASASPNTGPVTVDSTILVFARDTASSYSATSGLNGHGIPYQLVIVPSAGTTLPTLNSSLTDGNYGGIIVLGEVSYQYSAGFASALTPEQWQTLYAYQIAFGVRMARLDVYPGSDFGTTTAIPGAGCCDIGVEQPVSFTNTSAFPTAGYVQGATMSTQGLWHYPATITDSSTTWEVASFGAGGLFSSRSTAAVINNFGGRQQIAWFTSFANDWSTTSNFLQHSYIHFVTRGLFAGRRRIFFGTQIDDMHLETELYFPVGGNFRLRPADLDAHVAWTKDINGRLPAGSNFFVEIGHNGNGDIQAAVSIDNPASCSPETGIEFDELPATPLEFQKAVGTGANIWPKAPASYIWSLACAKYDPLASWFMIPANRDAFAHVSHTFAHMSQNNATYSDANREIFYNIAWMKQVGIWDAARFSSGGLIPPAITGLHNGDAIKAWMDNGIKHVVGDNTRPPLRNQENEFWPVVSSVANNGYAGLTIVPRWATTIFYNCDTAACTTAEWVTTSGGKGDFAALLKDGLTTNTRHLLGLHHDPFMFHQANMRQTDVESFTVGNQSGKMSLLQVWTETIAQEMSRITTWPLITIKHDDIATEFLNRMTRDKCVPSLKWTVAAEGQSIIDATVGASGNSCGTPIPVTFPVDAVTTAGGTTSEKVGSDPVVKWNTLSGSAVSWKFASPIAV</sequence>
<feature type="compositionally biased region" description="Low complexity" evidence="1">
    <location>
        <begin position="103"/>
        <end position="136"/>
    </location>
</feature>
<evidence type="ECO:0000256" key="1">
    <source>
        <dbReference type="SAM" id="MobiDB-lite"/>
    </source>
</evidence>
<evidence type="ECO:0000313" key="6">
    <source>
        <dbReference type="Proteomes" id="UP000800235"/>
    </source>
</evidence>
<keyword evidence="6" id="KW-1185">Reference proteome</keyword>
<organism evidence="5 6">
    <name type="scientific">Tothia fuscella</name>
    <dbReference type="NCBI Taxonomy" id="1048955"/>
    <lineage>
        <taxon>Eukaryota</taxon>
        <taxon>Fungi</taxon>
        <taxon>Dikarya</taxon>
        <taxon>Ascomycota</taxon>
        <taxon>Pezizomycotina</taxon>
        <taxon>Dothideomycetes</taxon>
        <taxon>Pleosporomycetidae</taxon>
        <taxon>Venturiales</taxon>
        <taxon>Cylindrosympodiaceae</taxon>
        <taxon>Tothia</taxon>
    </lineage>
</organism>
<feature type="region of interest" description="Disordered" evidence="1">
    <location>
        <begin position="103"/>
        <end position="142"/>
    </location>
</feature>
<reference evidence="5" key="1">
    <citation type="journal article" date="2020" name="Stud. Mycol.">
        <title>101 Dothideomycetes genomes: a test case for predicting lifestyles and emergence of pathogens.</title>
        <authorList>
            <person name="Haridas S."/>
            <person name="Albert R."/>
            <person name="Binder M."/>
            <person name="Bloem J."/>
            <person name="Labutti K."/>
            <person name="Salamov A."/>
            <person name="Andreopoulos B."/>
            <person name="Baker S."/>
            <person name="Barry K."/>
            <person name="Bills G."/>
            <person name="Bluhm B."/>
            <person name="Cannon C."/>
            <person name="Castanera R."/>
            <person name="Culley D."/>
            <person name="Daum C."/>
            <person name="Ezra D."/>
            <person name="Gonzalez J."/>
            <person name="Henrissat B."/>
            <person name="Kuo A."/>
            <person name="Liang C."/>
            <person name="Lipzen A."/>
            <person name="Lutzoni F."/>
            <person name="Magnuson J."/>
            <person name="Mondo S."/>
            <person name="Nolan M."/>
            <person name="Ohm R."/>
            <person name="Pangilinan J."/>
            <person name="Park H.-J."/>
            <person name="Ramirez L."/>
            <person name="Alfaro M."/>
            <person name="Sun H."/>
            <person name="Tritt A."/>
            <person name="Yoshinaga Y."/>
            <person name="Zwiers L.-H."/>
            <person name="Turgeon B."/>
            <person name="Goodwin S."/>
            <person name="Spatafora J."/>
            <person name="Crous P."/>
            <person name="Grigoriev I."/>
        </authorList>
    </citation>
    <scope>NUCLEOTIDE SEQUENCE</scope>
    <source>
        <strain evidence="5">CBS 130266</strain>
    </source>
</reference>
<dbReference type="EMBL" id="MU007078">
    <property type="protein sequence ID" value="KAF2423714.1"/>
    <property type="molecule type" value="Genomic_DNA"/>
</dbReference>
<feature type="domain" description="Agd3 CBM87" evidence="3">
    <location>
        <begin position="299"/>
        <end position="513"/>
    </location>
</feature>
<dbReference type="Pfam" id="PF25117">
    <property type="entry name" value="Agd3_C"/>
    <property type="match status" value="1"/>
</dbReference>
<dbReference type="Pfam" id="PF25116">
    <property type="entry name" value="CBM87_Agd3"/>
    <property type="match status" value="1"/>
</dbReference>
<evidence type="ECO:0000313" key="5">
    <source>
        <dbReference type="EMBL" id="KAF2423714.1"/>
    </source>
</evidence>
<gene>
    <name evidence="5" type="ORF">EJ08DRAFT_700958</name>
</gene>
<evidence type="ECO:0000259" key="4">
    <source>
        <dbReference type="Pfam" id="PF25117"/>
    </source>
</evidence>